<accession>A0A8R1YBH8</accession>
<evidence type="ECO:0000256" key="3">
    <source>
        <dbReference type="ARBA" id="ARBA00004324"/>
    </source>
</evidence>
<dbReference type="PANTHER" id="PTHR13434">
    <property type="entry name" value="PROTEIN CASC3"/>
    <property type="match status" value="1"/>
</dbReference>
<evidence type="ECO:0000256" key="17">
    <source>
        <dbReference type="ARBA" id="ARBA00023273"/>
    </source>
</evidence>
<keyword evidence="11" id="KW-0509">mRNA transport</keyword>
<reference evidence="20" key="1">
    <citation type="journal article" date="2008" name="Nat. Genet.">
        <title>The Pristionchus pacificus genome provides a unique perspective on nematode lifestyle and parasitism.</title>
        <authorList>
            <person name="Dieterich C."/>
            <person name="Clifton S.W."/>
            <person name="Schuster L.N."/>
            <person name="Chinwalla A."/>
            <person name="Delehaunty K."/>
            <person name="Dinkelacker I."/>
            <person name="Fulton L."/>
            <person name="Fulton R."/>
            <person name="Godfrey J."/>
            <person name="Minx P."/>
            <person name="Mitreva M."/>
            <person name="Roeseler W."/>
            <person name="Tian H."/>
            <person name="Witte H."/>
            <person name="Yang S.P."/>
            <person name="Wilson R.K."/>
            <person name="Sommer R.J."/>
        </authorList>
    </citation>
    <scope>NUCLEOTIDE SEQUENCE [LARGE SCALE GENOMIC DNA]</scope>
    <source>
        <strain evidence="20">PS312</strain>
    </source>
</reference>
<feature type="compositionally biased region" description="Polar residues" evidence="18">
    <location>
        <begin position="582"/>
        <end position="601"/>
    </location>
</feature>
<dbReference type="InterPro" id="IPR018545">
    <property type="entry name" value="Btz_dom"/>
</dbReference>
<name>A0A2A6BAT9_PRIPA</name>
<proteinExistence type="inferred from homology"/>
<evidence type="ECO:0000313" key="19">
    <source>
        <dbReference type="EnsemblMetazoa" id="PPA08393.1"/>
    </source>
</evidence>
<evidence type="ECO:0000256" key="16">
    <source>
        <dbReference type="ARBA" id="ARBA00023242"/>
    </source>
</evidence>
<dbReference type="Pfam" id="PF09405">
    <property type="entry name" value="Btz"/>
    <property type="match status" value="1"/>
</dbReference>
<keyword evidence="17" id="KW-0966">Cell projection</keyword>
<feature type="compositionally biased region" description="Gly residues" evidence="18">
    <location>
        <begin position="478"/>
        <end position="487"/>
    </location>
</feature>
<keyword evidence="9" id="KW-0507">mRNA processing</keyword>
<keyword evidence="12" id="KW-0810">Translation regulation</keyword>
<dbReference type="GO" id="GO:0010494">
    <property type="term" value="C:cytoplasmic stress granule"/>
    <property type="evidence" value="ECO:0007669"/>
    <property type="project" value="UniProtKB-SubCell"/>
</dbReference>
<evidence type="ECO:0000256" key="13">
    <source>
        <dbReference type="ARBA" id="ARBA00022884"/>
    </source>
</evidence>
<dbReference type="GO" id="GO:0035145">
    <property type="term" value="C:exon-exon junction complex"/>
    <property type="evidence" value="ECO:0000318"/>
    <property type="project" value="GO_Central"/>
</dbReference>
<dbReference type="GO" id="GO:0030425">
    <property type="term" value="C:dendrite"/>
    <property type="evidence" value="ECO:0007669"/>
    <property type="project" value="UniProtKB-SubCell"/>
</dbReference>
<keyword evidence="14" id="KW-0866">Nonsense-mediated mRNA decay</keyword>
<keyword evidence="10" id="KW-0747">Spliceosome</keyword>
<evidence type="ECO:0000256" key="8">
    <source>
        <dbReference type="ARBA" id="ARBA00022490"/>
    </source>
</evidence>
<feature type="region of interest" description="Disordered" evidence="18">
    <location>
        <begin position="173"/>
        <end position="635"/>
    </location>
</feature>
<dbReference type="PANTHER" id="PTHR13434:SF0">
    <property type="entry name" value="PROTEIN CASC3"/>
    <property type="match status" value="1"/>
</dbReference>
<keyword evidence="20" id="KW-1185">Reference proteome</keyword>
<dbReference type="GO" id="GO:0006397">
    <property type="term" value="P:mRNA processing"/>
    <property type="evidence" value="ECO:0007669"/>
    <property type="project" value="UniProtKB-KW"/>
</dbReference>
<sequence>MRRLWLSLGLSLKSYYLEKRIEIQDGKEEVKAGTIPNVKYARFKLSHVSKKRQEQIGEDTLAEFADRPVNIRFLANCHHALDIENGPFQPVSSKTIIDVMGTVNSTKIQIDVWFIINNEQSMQFLINVNGHSHAWVKAPIQFFHINTIQVDTENMKYYLQDFSSPDENVDNCCEMDAEPFSESPQCPCGNDNSRELPTEEKVSTEPTPEKEDPSAIPAEKTEQVTPTGEVPAEKADSDTDAAEKKEDKEPAEAVEPGDEEEERFGTPEEGEGGGEGVEEREGEAGDLEGGAVDELTLDEDQDIESPAYIPKSGKFYMHDSREDTGAEAPLEERRTRADGQWSRDRYDERYQQPRRRQDLIQKYGFDIRLGETKEMAEEKEKELREAGVDVETEEGEEPTRGGHRRGTSANRGRGQWRPPRRHDGPHGRQQGAFNRGGEQEEFPPLERTGGTDNEEPTDDDFVAPAARRDARQDRGSSYRGGEGGGHWRSGESRRHRSGGPRRRGDGGRGQTGAYSGGEGGYGRQDARADRGQGGRGYGRQGEGRGGEGQRTFNRTFHNTNRGRVGSRGAAQEDREGDGPKRYSTQRGPRTNDPAPTSSSLTDIVYFDPSQQASRGGTRAPPVRERKPLDIVPPSE</sequence>
<feature type="compositionally biased region" description="Basic and acidic residues" evidence="18">
    <location>
        <begin position="570"/>
        <end position="580"/>
    </location>
</feature>
<feature type="compositionally biased region" description="Gly residues" evidence="18">
    <location>
        <begin position="507"/>
        <end position="522"/>
    </location>
</feature>
<gene>
    <name evidence="19" type="primary">WBGene00097947</name>
</gene>
<evidence type="ECO:0000256" key="6">
    <source>
        <dbReference type="ARBA" id="ARBA00019964"/>
    </source>
</evidence>
<feature type="compositionally biased region" description="Basic and acidic residues" evidence="18">
    <location>
        <begin position="316"/>
        <end position="359"/>
    </location>
</feature>
<dbReference type="GO" id="GO:0051028">
    <property type="term" value="P:mRNA transport"/>
    <property type="evidence" value="ECO:0007669"/>
    <property type="project" value="UniProtKB-KW"/>
</dbReference>
<dbReference type="GO" id="GO:0006417">
    <property type="term" value="P:regulation of translation"/>
    <property type="evidence" value="ECO:0007669"/>
    <property type="project" value="UniProtKB-KW"/>
</dbReference>
<feature type="compositionally biased region" description="Basic and acidic residues" evidence="18">
    <location>
        <begin position="231"/>
        <end position="251"/>
    </location>
</feature>
<evidence type="ECO:0000256" key="5">
    <source>
        <dbReference type="ARBA" id="ARBA00009548"/>
    </source>
</evidence>
<feature type="compositionally biased region" description="Basic and acidic residues" evidence="18">
    <location>
        <begin position="368"/>
        <end position="387"/>
    </location>
</feature>
<dbReference type="GO" id="GO:0003729">
    <property type="term" value="F:mRNA binding"/>
    <property type="evidence" value="ECO:0007669"/>
    <property type="project" value="InterPro"/>
</dbReference>
<evidence type="ECO:0000256" key="12">
    <source>
        <dbReference type="ARBA" id="ARBA00022845"/>
    </source>
</evidence>
<dbReference type="GO" id="GO:0000184">
    <property type="term" value="P:nuclear-transcribed mRNA catabolic process, nonsense-mediated decay"/>
    <property type="evidence" value="ECO:0007669"/>
    <property type="project" value="UniProtKB-KW"/>
</dbReference>
<comment type="similarity">
    <text evidence="5">Belongs to the CASC3 family.</text>
</comment>
<dbReference type="GO" id="GO:0048471">
    <property type="term" value="C:perinuclear region of cytoplasm"/>
    <property type="evidence" value="ECO:0007669"/>
    <property type="project" value="UniProtKB-SubCell"/>
</dbReference>
<keyword evidence="8" id="KW-0963">Cytoplasm</keyword>
<protein>
    <recommendedName>
        <fullName evidence="6">Protein CASC3</fullName>
    </recommendedName>
</protein>
<keyword evidence="15" id="KW-0508">mRNA splicing</keyword>
<dbReference type="EnsemblMetazoa" id="PPA08393.1">
    <property type="protein sequence ID" value="PPA08393.1"/>
    <property type="gene ID" value="WBGene00097947"/>
</dbReference>
<reference evidence="19" key="2">
    <citation type="submission" date="2022-06" db="UniProtKB">
        <authorList>
            <consortium name="EnsemblMetazoa"/>
        </authorList>
    </citation>
    <scope>IDENTIFICATION</scope>
    <source>
        <strain evidence="19">PS312</strain>
    </source>
</reference>
<dbReference type="SMART" id="SM01044">
    <property type="entry name" value="Btz"/>
    <property type="match status" value="1"/>
</dbReference>
<evidence type="ECO:0000256" key="1">
    <source>
        <dbReference type="ARBA" id="ARBA00004210"/>
    </source>
</evidence>
<feature type="compositionally biased region" description="Acidic residues" evidence="18">
    <location>
        <begin position="452"/>
        <end position="461"/>
    </location>
</feature>
<dbReference type="GO" id="GO:0016607">
    <property type="term" value="C:nuclear speck"/>
    <property type="evidence" value="ECO:0007669"/>
    <property type="project" value="UniProtKB-SubCell"/>
</dbReference>
<keyword evidence="16" id="KW-0539">Nucleus</keyword>
<feature type="compositionally biased region" description="Acidic residues" evidence="18">
    <location>
        <begin position="255"/>
        <end position="276"/>
    </location>
</feature>
<dbReference type="Proteomes" id="UP000005239">
    <property type="component" value="Unassembled WGS sequence"/>
</dbReference>
<organism evidence="19 20">
    <name type="scientific">Pristionchus pacificus</name>
    <name type="common">Parasitic nematode worm</name>
    <dbReference type="NCBI Taxonomy" id="54126"/>
    <lineage>
        <taxon>Eukaryota</taxon>
        <taxon>Metazoa</taxon>
        <taxon>Ecdysozoa</taxon>
        <taxon>Nematoda</taxon>
        <taxon>Chromadorea</taxon>
        <taxon>Rhabditida</taxon>
        <taxon>Rhabditina</taxon>
        <taxon>Diplogasteromorpha</taxon>
        <taxon>Diplogasteroidea</taxon>
        <taxon>Neodiplogasteridae</taxon>
        <taxon>Pristionchus</taxon>
    </lineage>
</organism>
<evidence type="ECO:0000256" key="15">
    <source>
        <dbReference type="ARBA" id="ARBA00023187"/>
    </source>
</evidence>
<dbReference type="AlphaFoldDB" id="A0A2A6BAT9"/>
<feature type="compositionally biased region" description="Basic and acidic residues" evidence="18">
    <location>
        <begin position="192"/>
        <end position="213"/>
    </location>
</feature>
<evidence type="ECO:0000256" key="11">
    <source>
        <dbReference type="ARBA" id="ARBA00022816"/>
    </source>
</evidence>
<comment type="subcellular location">
    <subcellularLocation>
        <location evidence="2">Cell projection</location>
        <location evidence="2">Dendrite</location>
    </subcellularLocation>
    <subcellularLocation>
        <location evidence="1">Cytoplasm</location>
        <location evidence="1">Stress granule</location>
    </subcellularLocation>
    <subcellularLocation>
        <location evidence="4">Cytoplasm</location>
        <location evidence="4">Perinuclear region</location>
    </subcellularLocation>
    <subcellularLocation>
        <location evidence="3">Nucleus speckle</location>
    </subcellularLocation>
</comment>
<accession>A0A2A6BAT9</accession>
<evidence type="ECO:0000313" key="20">
    <source>
        <dbReference type="Proteomes" id="UP000005239"/>
    </source>
</evidence>
<evidence type="ECO:0000256" key="2">
    <source>
        <dbReference type="ARBA" id="ARBA00004279"/>
    </source>
</evidence>
<dbReference type="InterPro" id="IPR028544">
    <property type="entry name" value="CASC3"/>
</dbReference>
<evidence type="ECO:0000256" key="9">
    <source>
        <dbReference type="ARBA" id="ARBA00022664"/>
    </source>
</evidence>
<evidence type="ECO:0000256" key="14">
    <source>
        <dbReference type="ARBA" id="ARBA00023161"/>
    </source>
</evidence>
<dbReference type="GO" id="GO:0008380">
    <property type="term" value="P:RNA splicing"/>
    <property type="evidence" value="ECO:0007669"/>
    <property type="project" value="UniProtKB-KW"/>
</dbReference>
<feature type="compositionally biased region" description="Polar residues" evidence="18">
    <location>
        <begin position="551"/>
        <end position="561"/>
    </location>
</feature>
<evidence type="ECO:0000256" key="7">
    <source>
        <dbReference type="ARBA" id="ARBA00022448"/>
    </source>
</evidence>
<dbReference type="OrthoDB" id="657902at2759"/>
<dbReference type="GO" id="GO:0005681">
    <property type="term" value="C:spliceosomal complex"/>
    <property type="evidence" value="ECO:0007669"/>
    <property type="project" value="UniProtKB-KW"/>
</dbReference>
<evidence type="ECO:0000256" key="4">
    <source>
        <dbReference type="ARBA" id="ARBA00004556"/>
    </source>
</evidence>
<keyword evidence="13" id="KW-0694">RNA-binding</keyword>
<feature type="compositionally biased region" description="Basic and acidic residues" evidence="18">
    <location>
        <begin position="466"/>
        <end position="476"/>
    </location>
</feature>
<evidence type="ECO:0000256" key="10">
    <source>
        <dbReference type="ARBA" id="ARBA00022728"/>
    </source>
</evidence>
<evidence type="ECO:0000256" key="18">
    <source>
        <dbReference type="SAM" id="MobiDB-lite"/>
    </source>
</evidence>
<keyword evidence="7" id="KW-0813">Transport</keyword>